<sequence>MHELFTQVLNYKDLSKAGDLFTISDDAIVNDLSEVINIICEITSFPDYVNNDNDQSVVEICITRVTTAIRETGSMEQHAEAMVTLLESCLNHNLKPSQMEGDPPHAKISSDIISCMFLVSIQL</sequence>
<dbReference type="GO" id="GO:0005886">
    <property type="term" value="C:plasma membrane"/>
    <property type="evidence" value="ECO:0007669"/>
    <property type="project" value="TreeGrafter"/>
</dbReference>
<dbReference type="PANTHER" id="PTHR21630:SF10">
    <property type="entry name" value="VENTRICULAR ZONE-EXPRESSED PH DOMAIN-CONTAINING PROTEIN HOMOLOG 1"/>
    <property type="match status" value="1"/>
</dbReference>
<comment type="subcellular location">
    <subcellularLocation>
        <location evidence="1">Endomembrane system</location>
        <topology evidence="1">Peripheral membrane protein</topology>
    </subcellularLocation>
</comment>
<accession>C4WWT1</accession>
<dbReference type="InterPro" id="IPR039888">
    <property type="entry name" value="Melted-like"/>
</dbReference>
<dbReference type="GO" id="GO:0009966">
    <property type="term" value="P:regulation of signal transduction"/>
    <property type="evidence" value="ECO:0007669"/>
    <property type="project" value="TreeGrafter"/>
</dbReference>
<evidence type="ECO:0000313" key="3">
    <source>
        <dbReference type="EMBL" id="BAH72351.1"/>
    </source>
</evidence>
<evidence type="ECO:0000256" key="1">
    <source>
        <dbReference type="ARBA" id="ARBA00004184"/>
    </source>
</evidence>
<protein>
    <submittedName>
        <fullName evidence="3">ACYPI008275 protein</fullName>
    </submittedName>
</protein>
<keyword evidence="2" id="KW-0472">Membrane</keyword>
<dbReference type="PANTHER" id="PTHR21630">
    <property type="entry name" value="VEPH-A/MELTED"/>
    <property type="match status" value="1"/>
</dbReference>
<dbReference type="EMBL" id="AK342247">
    <property type="protein sequence ID" value="BAH72351.1"/>
    <property type="molecule type" value="mRNA"/>
</dbReference>
<dbReference type="AlphaFoldDB" id="C4WWT1"/>
<dbReference type="GO" id="GO:0012505">
    <property type="term" value="C:endomembrane system"/>
    <property type="evidence" value="ECO:0007669"/>
    <property type="project" value="UniProtKB-SubCell"/>
</dbReference>
<name>C4WWT1_ACYPI</name>
<gene>
    <name evidence="3" type="primary">ACYPI008275</name>
</gene>
<proteinExistence type="evidence at transcript level"/>
<dbReference type="GO" id="GO:0010314">
    <property type="term" value="F:phosphatidylinositol-5-phosphate binding"/>
    <property type="evidence" value="ECO:0007669"/>
    <property type="project" value="TreeGrafter"/>
</dbReference>
<organism evidence="3">
    <name type="scientific">Acyrthosiphon pisum</name>
    <name type="common">Pea aphid</name>
    <dbReference type="NCBI Taxonomy" id="7029"/>
    <lineage>
        <taxon>Eukaryota</taxon>
        <taxon>Metazoa</taxon>
        <taxon>Ecdysozoa</taxon>
        <taxon>Arthropoda</taxon>
        <taxon>Hexapoda</taxon>
        <taxon>Insecta</taxon>
        <taxon>Pterygota</taxon>
        <taxon>Neoptera</taxon>
        <taxon>Paraneoptera</taxon>
        <taxon>Hemiptera</taxon>
        <taxon>Sternorrhyncha</taxon>
        <taxon>Aphidomorpha</taxon>
        <taxon>Aphidoidea</taxon>
        <taxon>Aphididae</taxon>
        <taxon>Macrosiphini</taxon>
        <taxon>Acyrthosiphon</taxon>
    </lineage>
</organism>
<evidence type="ECO:0000256" key="2">
    <source>
        <dbReference type="ARBA" id="ARBA00023136"/>
    </source>
</evidence>
<dbReference type="OrthoDB" id="5869902at2759"/>
<reference evidence="3" key="1">
    <citation type="submission" date="2009-06" db="EMBL/GenBank/DDBJ databases">
        <title>A full-length cDNA resource of the pea aphid, Acyrthosiphon pisum.</title>
        <authorList>
            <person name="Shigenobu S."/>
            <person name="Nakabachi A."/>
            <person name="Richards S."/>
        </authorList>
    </citation>
    <scope>NUCLEOTIDE SEQUENCE</scope>
    <source>
        <strain evidence="3">LSR1</strain>
        <tissue evidence="3">Whole body</tissue>
    </source>
</reference>